<name>A0A269PF66_9CORY</name>
<feature type="binding site" evidence="10">
    <location>
        <position position="69"/>
    </location>
    <ligand>
        <name>Na(+)</name>
        <dbReference type="ChEBI" id="CHEBI:29101"/>
        <note>structural</note>
    </ligand>
</feature>
<reference evidence="11 12" key="1">
    <citation type="submission" date="2017-08" db="EMBL/GenBank/DDBJ databases">
        <authorList>
            <person name="de Groot N.N."/>
        </authorList>
    </citation>
    <scope>NUCLEOTIDE SEQUENCE [LARGE SCALE GENOMIC DNA]</scope>
    <source>
        <strain evidence="11 12">NBT06-6</strain>
    </source>
</reference>
<evidence type="ECO:0000256" key="8">
    <source>
        <dbReference type="ARBA" id="ARBA00035585"/>
    </source>
</evidence>
<comment type="subcellular location">
    <subcellularLocation>
        <location evidence="1 10">Cell membrane</location>
        <topology evidence="1 10">Multi-pass membrane protein</topology>
    </subcellularLocation>
</comment>
<organism evidence="11 12">
    <name type="scientific">Corynebacterium hadale</name>
    <dbReference type="NCBI Taxonomy" id="2026255"/>
    <lineage>
        <taxon>Bacteria</taxon>
        <taxon>Bacillati</taxon>
        <taxon>Actinomycetota</taxon>
        <taxon>Actinomycetes</taxon>
        <taxon>Mycobacteriales</taxon>
        <taxon>Corynebacteriaceae</taxon>
        <taxon>Corynebacterium</taxon>
    </lineage>
</organism>
<dbReference type="PANTHER" id="PTHR28259">
    <property type="entry name" value="FLUORIDE EXPORT PROTEIN 1-RELATED"/>
    <property type="match status" value="1"/>
</dbReference>
<dbReference type="AlphaFoldDB" id="A0A269PF66"/>
<feature type="transmembrane region" description="Helical" evidence="10">
    <location>
        <begin position="90"/>
        <end position="113"/>
    </location>
</feature>
<keyword evidence="10" id="KW-0915">Sodium</keyword>
<protein>
    <recommendedName>
        <fullName evidence="10">Fluoride-specific ion channel FluC</fullName>
    </recommendedName>
</protein>
<dbReference type="HAMAP" id="MF_00454">
    <property type="entry name" value="FluC"/>
    <property type="match status" value="1"/>
</dbReference>
<dbReference type="Proteomes" id="UP000215771">
    <property type="component" value="Unassembled WGS sequence"/>
</dbReference>
<comment type="activity regulation">
    <text evidence="10">Na(+) is not transported, but it plays an essential structural role and its presence is essential for fluoride channel function.</text>
</comment>
<dbReference type="Pfam" id="PF02537">
    <property type="entry name" value="CRCB"/>
    <property type="match status" value="1"/>
</dbReference>
<dbReference type="GO" id="GO:0046872">
    <property type="term" value="F:metal ion binding"/>
    <property type="evidence" value="ECO:0007669"/>
    <property type="project" value="UniProtKB-KW"/>
</dbReference>
<evidence type="ECO:0000256" key="10">
    <source>
        <dbReference type="HAMAP-Rule" id="MF_00454"/>
    </source>
</evidence>
<keyword evidence="6 10" id="KW-0407">Ion channel</keyword>
<evidence type="ECO:0000256" key="6">
    <source>
        <dbReference type="ARBA" id="ARBA00023303"/>
    </source>
</evidence>
<evidence type="ECO:0000313" key="11">
    <source>
        <dbReference type="EMBL" id="PAJ70881.1"/>
    </source>
</evidence>
<proteinExistence type="inferred from homology"/>
<keyword evidence="10" id="KW-0813">Transport</keyword>
<evidence type="ECO:0000256" key="4">
    <source>
        <dbReference type="ARBA" id="ARBA00022989"/>
    </source>
</evidence>
<evidence type="ECO:0000256" key="3">
    <source>
        <dbReference type="ARBA" id="ARBA00022692"/>
    </source>
</evidence>
<comment type="caution">
    <text evidence="11">The sequence shown here is derived from an EMBL/GenBank/DDBJ whole genome shotgun (WGS) entry which is preliminary data.</text>
</comment>
<gene>
    <name evidence="10" type="primary">fluC</name>
    <name evidence="10" type="synonym">crcB</name>
    <name evidence="11" type="ORF">CIG21_01450</name>
</gene>
<keyword evidence="4 10" id="KW-1133">Transmembrane helix</keyword>
<feature type="binding site" evidence="10">
    <location>
        <position position="66"/>
    </location>
    <ligand>
        <name>Na(+)</name>
        <dbReference type="ChEBI" id="CHEBI:29101"/>
        <note>structural</note>
    </ligand>
</feature>
<keyword evidence="2 10" id="KW-1003">Cell membrane</keyword>
<keyword evidence="5 10" id="KW-0472">Membrane</keyword>
<dbReference type="PANTHER" id="PTHR28259:SF1">
    <property type="entry name" value="FLUORIDE EXPORT PROTEIN 1-RELATED"/>
    <property type="match status" value="1"/>
</dbReference>
<keyword evidence="3 10" id="KW-0812">Transmembrane</keyword>
<dbReference type="EMBL" id="NQMQ01000002">
    <property type="protein sequence ID" value="PAJ70881.1"/>
    <property type="molecule type" value="Genomic_DNA"/>
</dbReference>
<dbReference type="InterPro" id="IPR003691">
    <property type="entry name" value="FluC"/>
</dbReference>
<dbReference type="GO" id="GO:0140114">
    <property type="term" value="P:cellular detoxification of fluoride"/>
    <property type="evidence" value="ECO:0007669"/>
    <property type="project" value="UniProtKB-UniRule"/>
</dbReference>
<accession>A0A269PF66</accession>
<comment type="similarity">
    <text evidence="7 10">Belongs to the fluoride channel Fluc/FEX (TC 1.A.43) family.</text>
</comment>
<evidence type="ECO:0000256" key="7">
    <source>
        <dbReference type="ARBA" id="ARBA00035120"/>
    </source>
</evidence>
<evidence type="ECO:0000256" key="5">
    <source>
        <dbReference type="ARBA" id="ARBA00023136"/>
    </source>
</evidence>
<evidence type="ECO:0000256" key="2">
    <source>
        <dbReference type="ARBA" id="ARBA00022475"/>
    </source>
</evidence>
<comment type="catalytic activity">
    <reaction evidence="8">
        <text>fluoride(in) = fluoride(out)</text>
        <dbReference type="Rhea" id="RHEA:76159"/>
        <dbReference type="ChEBI" id="CHEBI:17051"/>
    </reaction>
    <physiologicalReaction direction="left-to-right" evidence="8">
        <dbReference type="Rhea" id="RHEA:76160"/>
    </physiologicalReaction>
</comment>
<dbReference type="GO" id="GO:0062054">
    <property type="term" value="F:fluoride channel activity"/>
    <property type="evidence" value="ECO:0007669"/>
    <property type="project" value="UniProtKB-UniRule"/>
</dbReference>
<keyword evidence="10" id="KW-0406">Ion transport</keyword>
<feature type="transmembrane region" description="Helical" evidence="10">
    <location>
        <begin position="36"/>
        <end position="69"/>
    </location>
</feature>
<dbReference type="GO" id="GO:0005886">
    <property type="term" value="C:plasma membrane"/>
    <property type="evidence" value="ECO:0007669"/>
    <property type="project" value="UniProtKB-SubCell"/>
</dbReference>
<dbReference type="RefSeq" id="WP_095275348.1">
    <property type="nucleotide sequence ID" value="NZ_CP047655.1"/>
</dbReference>
<sequence length="117" mass="12120">MPLLIWTTVAIFAGAFAGGVSRWALARIPAPRVGTWAANMVACSILGFVSGHGGLVAMAIGTGFAGALSTWSTLAKELGQLIRDRNWSELVRYALATAVLSLVAAGFGLRWGALAFG</sequence>
<comment type="caution">
    <text evidence="10">Lacks conserved residue(s) required for the propagation of feature annotation.</text>
</comment>
<comment type="function">
    <text evidence="9 10">Fluoride-specific ion channel. Important for reducing fluoride concentration in the cell, thus reducing its toxicity.</text>
</comment>
<evidence type="ECO:0000256" key="9">
    <source>
        <dbReference type="ARBA" id="ARBA00049940"/>
    </source>
</evidence>
<evidence type="ECO:0000313" key="12">
    <source>
        <dbReference type="Proteomes" id="UP000215771"/>
    </source>
</evidence>
<evidence type="ECO:0000256" key="1">
    <source>
        <dbReference type="ARBA" id="ARBA00004651"/>
    </source>
</evidence>
<keyword evidence="10" id="KW-0479">Metal-binding</keyword>